<organism evidence="1 2">
    <name type="scientific">Haemaphysalis longicornis</name>
    <name type="common">Bush tick</name>
    <dbReference type="NCBI Taxonomy" id="44386"/>
    <lineage>
        <taxon>Eukaryota</taxon>
        <taxon>Metazoa</taxon>
        <taxon>Ecdysozoa</taxon>
        <taxon>Arthropoda</taxon>
        <taxon>Chelicerata</taxon>
        <taxon>Arachnida</taxon>
        <taxon>Acari</taxon>
        <taxon>Parasitiformes</taxon>
        <taxon>Ixodida</taxon>
        <taxon>Ixodoidea</taxon>
        <taxon>Ixodidae</taxon>
        <taxon>Haemaphysalinae</taxon>
        <taxon>Haemaphysalis</taxon>
    </lineage>
</organism>
<evidence type="ECO:0000313" key="2">
    <source>
        <dbReference type="Proteomes" id="UP000821853"/>
    </source>
</evidence>
<name>A0A9J6FWU7_HAELO</name>
<reference evidence="1 2" key="1">
    <citation type="journal article" date="2020" name="Cell">
        <title>Large-Scale Comparative Analyses of Tick Genomes Elucidate Their Genetic Diversity and Vector Capacities.</title>
        <authorList>
            <consortium name="Tick Genome and Microbiome Consortium (TIGMIC)"/>
            <person name="Jia N."/>
            <person name="Wang J."/>
            <person name="Shi W."/>
            <person name="Du L."/>
            <person name="Sun Y."/>
            <person name="Zhan W."/>
            <person name="Jiang J.F."/>
            <person name="Wang Q."/>
            <person name="Zhang B."/>
            <person name="Ji P."/>
            <person name="Bell-Sakyi L."/>
            <person name="Cui X.M."/>
            <person name="Yuan T.T."/>
            <person name="Jiang B.G."/>
            <person name="Yang W.F."/>
            <person name="Lam T.T."/>
            <person name="Chang Q.C."/>
            <person name="Ding S.J."/>
            <person name="Wang X.J."/>
            <person name="Zhu J.G."/>
            <person name="Ruan X.D."/>
            <person name="Zhao L."/>
            <person name="Wei J.T."/>
            <person name="Ye R.Z."/>
            <person name="Que T.C."/>
            <person name="Du C.H."/>
            <person name="Zhou Y.H."/>
            <person name="Cheng J.X."/>
            <person name="Dai P.F."/>
            <person name="Guo W.B."/>
            <person name="Han X.H."/>
            <person name="Huang E.J."/>
            <person name="Li L.F."/>
            <person name="Wei W."/>
            <person name="Gao Y.C."/>
            <person name="Liu J.Z."/>
            <person name="Shao H.Z."/>
            <person name="Wang X."/>
            <person name="Wang C.C."/>
            <person name="Yang T.C."/>
            <person name="Huo Q.B."/>
            <person name="Li W."/>
            <person name="Chen H.Y."/>
            <person name="Chen S.E."/>
            <person name="Zhou L.G."/>
            <person name="Ni X.B."/>
            <person name="Tian J.H."/>
            <person name="Sheng Y."/>
            <person name="Liu T."/>
            <person name="Pan Y.S."/>
            <person name="Xia L.Y."/>
            <person name="Li J."/>
            <person name="Zhao F."/>
            <person name="Cao W.C."/>
        </authorList>
    </citation>
    <scope>NUCLEOTIDE SEQUENCE [LARGE SCALE GENOMIC DNA]</scope>
    <source>
        <strain evidence="1">HaeL-2018</strain>
    </source>
</reference>
<sequence>MRAPDAVRLFSNAQVSKHNTEVTLPDAKKVLLRRATDVYLGYRSDEERDRAVAKVEKLGQADTVNLPRKMALAANKPYVFTCNIDVKDGLVNGAAGTFTAVHWKLGTRMKIVDPWLQFEASEQERLLN</sequence>
<evidence type="ECO:0000313" key="1">
    <source>
        <dbReference type="EMBL" id="KAH9366825.1"/>
    </source>
</evidence>
<keyword evidence="2" id="KW-1185">Reference proteome</keyword>
<dbReference type="OrthoDB" id="6512704at2759"/>
<accession>A0A9J6FWU7</accession>
<protein>
    <submittedName>
        <fullName evidence="1">Uncharacterized protein</fullName>
    </submittedName>
</protein>
<dbReference type="VEuPathDB" id="VectorBase:HLOH_061233"/>
<dbReference type="EMBL" id="JABSTR010000004">
    <property type="protein sequence ID" value="KAH9366825.1"/>
    <property type="molecule type" value="Genomic_DNA"/>
</dbReference>
<comment type="caution">
    <text evidence="1">The sequence shown here is derived from an EMBL/GenBank/DDBJ whole genome shotgun (WGS) entry which is preliminary data.</text>
</comment>
<dbReference type="Proteomes" id="UP000821853">
    <property type="component" value="Chromosome 2"/>
</dbReference>
<proteinExistence type="predicted"/>
<dbReference type="AlphaFoldDB" id="A0A9J6FWU7"/>
<gene>
    <name evidence="1" type="ORF">HPB48_021125</name>
</gene>